<protein>
    <recommendedName>
        <fullName evidence="1">BioF2-like acetyltransferase domain-containing protein</fullName>
    </recommendedName>
</protein>
<gene>
    <name evidence="2" type="ORF">CKO25_00170</name>
</gene>
<keyword evidence="3" id="KW-1185">Reference proteome</keyword>
<reference evidence="2 3" key="1">
    <citation type="journal article" date="2020" name="Microorganisms">
        <title>Osmotic Adaptation and Compatible Solute Biosynthesis of Phototrophic Bacteria as Revealed from Genome Analyses.</title>
        <authorList>
            <person name="Imhoff J.F."/>
            <person name="Rahn T."/>
            <person name="Kunzel S."/>
            <person name="Keller A."/>
            <person name="Neulinger S.C."/>
        </authorList>
    </citation>
    <scope>NUCLEOTIDE SEQUENCE [LARGE SCALE GENOMIC DNA]</scope>
    <source>
        <strain evidence="2 3">DSM 21303</strain>
    </source>
</reference>
<dbReference type="InterPro" id="IPR050644">
    <property type="entry name" value="PG_Glycine_Bridge_Synth"/>
</dbReference>
<dbReference type="AlphaFoldDB" id="A0A9X0WE90"/>
<evidence type="ECO:0000313" key="2">
    <source>
        <dbReference type="EMBL" id="MBK1643094.1"/>
    </source>
</evidence>
<evidence type="ECO:0000313" key="3">
    <source>
        <dbReference type="Proteomes" id="UP001138802"/>
    </source>
</evidence>
<dbReference type="Proteomes" id="UP001138802">
    <property type="component" value="Unassembled WGS sequence"/>
</dbReference>
<dbReference type="SUPFAM" id="SSF55729">
    <property type="entry name" value="Acyl-CoA N-acyltransferases (Nat)"/>
    <property type="match status" value="1"/>
</dbReference>
<organism evidence="2 3">
    <name type="scientific">Thiocapsa imhoffii</name>
    <dbReference type="NCBI Taxonomy" id="382777"/>
    <lineage>
        <taxon>Bacteria</taxon>
        <taxon>Pseudomonadati</taxon>
        <taxon>Pseudomonadota</taxon>
        <taxon>Gammaproteobacteria</taxon>
        <taxon>Chromatiales</taxon>
        <taxon>Chromatiaceae</taxon>
        <taxon>Thiocapsa</taxon>
    </lineage>
</organism>
<evidence type="ECO:0000259" key="1">
    <source>
        <dbReference type="Pfam" id="PF13480"/>
    </source>
</evidence>
<dbReference type="Pfam" id="PF13480">
    <property type="entry name" value="Acetyltransf_6"/>
    <property type="match status" value="1"/>
</dbReference>
<dbReference type="EMBL" id="NRSD01000001">
    <property type="protein sequence ID" value="MBK1643094.1"/>
    <property type="molecule type" value="Genomic_DNA"/>
</dbReference>
<accession>A0A9X0WE90</accession>
<feature type="domain" description="BioF2-like acetyltransferase" evidence="1">
    <location>
        <begin position="163"/>
        <end position="292"/>
    </location>
</feature>
<dbReference type="InterPro" id="IPR038740">
    <property type="entry name" value="BioF2-like_GNAT_dom"/>
</dbReference>
<dbReference type="PANTHER" id="PTHR36174">
    <property type="entry name" value="LIPID II:GLYCINE GLYCYLTRANSFERASE"/>
    <property type="match status" value="1"/>
</dbReference>
<comment type="caution">
    <text evidence="2">The sequence shown here is derived from an EMBL/GenBank/DDBJ whole genome shotgun (WGS) entry which is preliminary data.</text>
</comment>
<name>A0A9X0WE90_9GAMM</name>
<dbReference type="PANTHER" id="PTHR36174:SF1">
    <property type="entry name" value="LIPID II:GLYCINE GLYCYLTRANSFERASE"/>
    <property type="match status" value="1"/>
</dbReference>
<dbReference type="Gene3D" id="3.40.630.30">
    <property type="match status" value="1"/>
</dbReference>
<sequence>MRSELSIRTLQERDYPIWNQLVAEAECGSVYALPAYLEVLAQVTDADFRILGVFKGDECVGGMPLYLSRCGFGRVAANRLLLYYHSPVVRDAVTKSPAERTARQLAILATLEEALRQVDCLHLLLHVRHPLADLRPFLNTAWQVSLNYSYVVDIGDLEVAWSRVHRNLRRLITRATRQGLVVTQDDDFESFYRLHQQTHERKGAPLYLPRPAFQTYLQQLQARDLCRLFHARLPDGRAVATQLVLTGPHPVTHTVCAGADAAYLNLGSTPFLRWRVFEALSAAGARANDLTDAALNDVTRFKSQLGGELVRNTLVTRTGNRLFGLYRFGLRARRRTGHLLRRWRLRRH</sequence>
<dbReference type="RefSeq" id="WP_200385898.1">
    <property type="nucleotide sequence ID" value="NZ_NRSD01000001.1"/>
</dbReference>
<proteinExistence type="predicted"/>
<dbReference type="InterPro" id="IPR016181">
    <property type="entry name" value="Acyl_CoA_acyltransferase"/>
</dbReference>